<evidence type="ECO:0000313" key="2">
    <source>
        <dbReference type="Proteomes" id="UP000193529"/>
    </source>
</evidence>
<name>A0A1X1YY87_9MYCO</name>
<accession>A0A1X1YY87</accession>
<gene>
    <name evidence="1" type="ORF">AWC19_23045</name>
</gene>
<comment type="caution">
    <text evidence="1">The sequence shown here is derived from an EMBL/GenBank/DDBJ whole genome shotgun (WGS) entry which is preliminary data.</text>
</comment>
<proteinExistence type="predicted"/>
<dbReference type="Proteomes" id="UP000193529">
    <property type="component" value="Unassembled WGS sequence"/>
</dbReference>
<sequence>MSDLAALLFQACKSACKLLLLLSGNICRDDAIHGLVSPLVALPFDFADLAIQHATLLGGGALRCPQLIA</sequence>
<evidence type="ECO:0000313" key="1">
    <source>
        <dbReference type="EMBL" id="ORW16030.1"/>
    </source>
</evidence>
<dbReference type="RefSeq" id="WP_142281469.1">
    <property type="nucleotide sequence ID" value="NZ_JACKRZ010000289.1"/>
</dbReference>
<organism evidence="1 2">
    <name type="scientific">Mycobacterium palustre</name>
    <dbReference type="NCBI Taxonomy" id="153971"/>
    <lineage>
        <taxon>Bacteria</taxon>
        <taxon>Bacillati</taxon>
        <taxon>Actinomycetota</taxon>
        <taxon>Actinomycetes</taxon>
        <taxon>Mycobacteriales</taxon>
        <taxon>Mycobacteriaceae</taxon>
        <taxon>Mycobacterium</taxon>
        <taxon>Mycobacterium simiae complex</taxon>
    </lineage>
</organism>
<dbReference type="EMBL" id="LQPJ01000157">
    <property type="protein sequence ID" value="ORW16030.1"/>
    <property type="molecule type" value="Genomic_DNA"/>
</dbReference>
<keyword evidence="2" id="KW-1185">Reference proteome</keyword>
<protein>
    <submittedName>
        <fullName evidence="1">Uncharacterized protein</fullName>
    </submittedName>
</protein>
<reference evidence="1 2" key="1">
    <citation type="submission" date="2016-01" db="EMBL/GenBank/DDBJ databases">
        <title>The new phylogeny of the genus Mycobacterium.</title>
        <authorList>
            <person name="Tarcisio F."/>
            <person name="Conor M."/>
            <person name="Antonella G."/>
            <person name="Elisabetta G."/>
            <person name="Giulia F.S."/>
            <person name="Sara T."/>
            <person name="Anna F."/>
            <person name="Clotilde B."/>
            <person name="Roberto B."/>
            <person name="Veronica D.S."/>
            <person name="Fabio R."/>
            <person name="Monica P."/>
            <person name="Olivier J."/>
            <person name="Enrico T."/>
            <person name="Nicola S."/>
        </authorList>
    </citation>
    <scope>NUCLEOTIDE SEQUENCE [LARGE SCALE GENOMIC DNA]</scope>
    <source>
        <strain evidence="1 2">DSM 44572</strain>
    </source>
</reference>
<dbReference type="AlphaFoldDB" id="A0A1X1YY87"/>